<proteinExistence type="predicted"/>
<evidence type="ECO:0000259" key="2">
    <source>
        <dbReference type="SMART" id="SM00343"/>
    </source>
</evidence>
<sequence length="675" mass="76611">MAKAMTPSGVTTYKRKVSNMVTKATNLITEANTLLELNPNNVALINLSNKKNELLTHKLKMVKAEEEIVGVTIDDPQATQEERDTILKSVENHLRQADFPKFYAEIDEAVARLQERAETSEPASPTWRGAAAGAGSSTRQGNDEGNTTPISERSRSPSPSNRHQHGRPPQQHPEFFEGRQRQDSNRSGSNMEEQLRQMQSQMELQQNQMELQQSQMESHMEWSRNTMLQMQMDSRDDRKRIADLLARFAPGRDDTSRIRSVPQADGASRSTGQGASPGSTNTFQGSQSQWNQMIPQPIGFHSNNPGNHNGFNNGFPYNNPTAALQQQVVSTEQFEANMRMEQIKTAYISSIMNTLKPFSGEACDYPTFLAQFNHMVHNNPYIDPQMKQTLLTNLLPSALAREHQTTEVSEEKYNMIRQNLERQFNRQNCQFNMAMQELENINFPADDMAKLQSALNTYSTLAYKLQSEDLNPNDRFFVAKLVSKLPHKLRRAGQKMLSQGKVSLNDVMNKAYEIISSEGGFTRSSAKLSLGYDESYVNQINVNAVTQYQQRRREFKASAGKKNDFVPPSKEVPCKYCEDKNHSATECKISNEQKREAVHKKALCYNCLSEKHSVIECKSRFSCLNCGRRHFTGHCPLLSKKDKVSVNVLDYEFLEDDEELEKQLFRDAGAETPEF</sequence>
<dbReference type="GO" id="GO:0008270">
    <property type="term" value="F:zinc ion binding"/>
    <property type="evidence" value="ECO:0007669"/>
    <property type="project" value="InterPro"/>
</dbReference>
<dbReference type="EMBL" id="GL380153">
    <property type="protein sequence ID" value="EGT48555.1"/>
    <property type="molecule type" value="Genomic_DNA"/>
</dbReference>
<protein>
    <recommendedName>
        <fullName evidence="2">CCHC-type domain-containing protein</fullName>
    </recommendedName>
</protein>
<dbReference type="AlphaFoldDB" id="G0P9L9"/>
<evidence type="ECO:0000313" key="4">
    <source>
        <dbReference type="Proteomes" id="UP000008068"/>
    </source>
</evidence>
<dbReference type="PANTHER" id="PTHR47331">
    <property type="entry name" value="PHD-TYPE DOMAIN-CONTAINING PROTEIN"/>
    <property type="match status" value="1"/>
</dbReference>
<evidence type="ECO:0000313" key="3">
    <source>
        <dbReference type="EMBL" id="EGT48555.1"/>
    </source>
</evidence>
<dbReference type="InterPro" id="IPR005312">
    <property type="entry name" value="DUF1759"/>
</dbReference>
<accession>G0P9L9</accession>
<name>G0P9L9_CAEBE</name>
<evidence type="ECO:0000256" key="1">
    <source>
        <dbReference type="SAM" id="MobiDB-lite"/>
    </source>
</evidence>
<feature type="domain" description="CCHC-type" evidence="2">
    <location>
        <begin position="573"/>
        <end position="589"/>
    </location>
</feature>
<feature type="compositionally biased region" description="Basic and acidic residues" evidence="1">
    <location>
        <begin position="174"/>
        <end position="184"/>
    </location>
</feature>
<keyword evidence="4" id="KW-1185">Reference proteome</keyword>
<dbReference type="InterPro" id="IPR001878">
    <property type="entry name" value="Znf_CCHC"/>
</dbReference>
<dbReference type="STRING" id="135651.G0P9L9"/>
<feature type="domain" description="CCHC-type" evidence="2">
    <location>
        <begin position="603"/>
        <end position="619"/>
    </location>
</feature>
<dbReference type="Pfam" id="PF03564">
    <property type="entry name" value="DUF1759"/>
    <property type="match status" value="1"/>
</dbReference>
<dbReference type="GO" id="GO:0003676">
    <property type="term" value="F:nucleic acid binding"/>
    <property type="evidence" value="ECO:0007669"/>
    <property type="project" value="InterPro"/>
</dbReference>
<feature type="compositionally biased region" description="Polar residues" evidence="1">
    <location>
        <begin position="136"/>
        <end position="148"/>
    </location>
</feature>
<dbReference type="OMA" id="MESHMEW"/>
<feature type="region of interest" description="Disordered" evidence="1">
    <location>
        <begin position="114"/>
        <end position="214"/>
    </location>
</feature>
<feature type="compositionally biased region" description="Polar residues" evidence="1">
    <location>
        <begin position="268"/>
        <end position="294"/>
    </location>
</feature>
<dbReference type="Proteomes" id="UP000008068">
    <property type="component" value="Unassembled WGS sequence"/>
</dbReference>
<feature type="compositionally biased region" description="Low complexity" evidence="1">
    <location>
        <begin position="196"/>
        <end position="214"/>
    </location>
</feature>
<dbReference type="SMART" id="SM00343">
    <property type="entry name" value="ZnF_C2HC"/>
    <property type="match status" value="2"/>
</dbReference>
<feature type="compositionally biased region" description="Low complexity" evidence="1">
    <location>
        <begin position="299"/>
        <end position="319"/>
    </location>
</feature>
<dbReference type="InParanoid" id="G0P9L9"/>
<reference evidence="4" key="1">
    <citation type="submission" date="2011-07" db="EMBL/GenBank/DDBJ databases">
        <authorList>
            <consortium name="Caenorhabditis brenneri Sequencing and Analysis Consortium"/>
            <person name="Wilson R.K."/>
        </authorList>
    </citation>
    <scope>NUCLEOTIDE SEQUENCE [LARGE SCALE GENOMIC DNA]</scope>
    <source>
        <strain evidence="4">PB2801</strain>
    </source>
</reference>
<dbReference type="eggNOG" id="KOG4379">
    <property type="taxonomic scope" value="Eukaryota"/>
</dbReference>
<feature type="region of interest" description="Disordered" evidence="1">
    <location>
        <begin position="253"/>
        <end position="319"/>
    </location>
</feature>
<organism evidence="4">
    <name type="scientific">Caenorhabditis brenneri</name>
    <name type="common">Nematode worm</name>
    <dbReference type="NCBI Taxonomy" id="135651"/>
    <lineage>
        <taxon>Eukaryota</taxon>
        <taxon>Metazoa</taxon>
        <taxon>Ecdysozoa</taxon>
        <taxon>Nematoda</taxon>
        <taxon>Chromadorea</taxon>
        <taxon>Rhabditida</taxon>
        <taxon>Rhabditina</taxon>
        <taxon>Rhabditomorpha</taxon>
        <taxon>Rhabditoidea</taxon>
        <taxon>Rhabditidae</taxon>
        <taxon>Peloderinae</taxon>
        <taxon>Caenorhabditis</taxon>
    </lineage>
</organism>
<dbReference type="OrthoDB" id="5984724at2759"/>
<dbReference type="HOGENOM" id="CLU_407246_0_0_1"/>
<gene>
    <name evidence="3" type="ORF">CAEBREN_13462</name>
</gene>